<feature type="transmembrane region" description="Helical" evidence="1">
    <location>
        <begin position="222"/>
        <end position="243"/>
    </location>
</feature>
<dbReference type="EMBL" id="BAAAHP010000209">
    <property type="protein sequence ID" value="GAA0899610.1"/>
    <property type="molecule type" value="Genomic_DNA"/>
</dbReference>
<evidence type="ECO:0000256" key="1">
    <source>
        <dbReference type="SAM" id="Phobius"/>
    </source>
</evidence>
<feature type="transmembrane region" description="Helical" evidence="1">
    <location>
        <begin position="23"/>
        <end position="42"/>
    </location>
</feature>
<keyword evidence="1" id="KW-1133">Transmembrane helix</keyword>
<protein>
    <recommendedName>
        <fullName evidence="4">NQR2/RnfD/RnfE family subunit of NADH-ubiquinone oxidoreductase</fullName>
    </recommendedName>
</protein>
<evidence type="ECO:0000313" key="2">
    <source>
        <dbReference type="EMBL" id="GAA0899610.1"/>
    </source>
</evidence>
<evidence type="ECO:0000313" key="3">
    <source>
        <dbReference type="Proteomes" id="UP001499967"/>
    </source>
</evidence>
<comment type="caution">
    <text evidence="2">The sequence shown here is derived from an EMBL/GenBank/DDBJ whole genome shotgun (WGS) entry which is preliminary data.</text>
</comment>
<proteinExistence type="predicted"/>
<dbReference type="Proteomes" id="UP001499967">
    <property type="component" value="Unassembled WGS sequence"/>
</dbReference>
<feature type="transmembrane region" description="Helical" evidence="1">
    <location>
        <begin position="172"/>
        <end position="190"/>
    </location>
</feature>
<sequence length="341" mass="36604">MEGTEPVSGSGTPAKTIDKRIAALRRFALSITILTIVGHLLLGFEPSAAQVLVTLFTAYGLELVLETVEARCQQRTPRFLDSGLIGFVDFMLPAHISAMSIGLLLYPGDRLWPSALAAAIAICTKYLVRAPVNGRMRHVLNPSNVAVAALLTFYPFVGPAPSYHFTETTSGLLDWLIPGILLVFGTFLNVRLTGKAPLIAAWVLGFAAQAVIRAVLVPEENTLLGGLGMMVGATFILFTNYMITDPGTTPARPRNQVAFGLGAATVYGLLVSLHVVYGLFYCVVIVCLVRAAGLWWIELRRRRLPAGHRDAVDAGRGDRAPQRPLVSAQVTIVNEAKGATG</sequence>
<keyword evidence="1" id="KW-0472">Membrane</keyword>
<keyword evidence="3" id="KW-1185">Reference proteome</keyword>
<keyword evidence="1" id="KW-0812">Transmembrane</keyword>
<feature type="transmembrane region" description="Helical" evidence="1">
    <location>
        <begin position="278"/>
        <end position="297"/>
    </location>
</feature>
<organism evidence="2 3">
    <name type="scientific">Pseudonocardia zijingensis</name>
    <dbReference type="NCBI Taxonomy" id="153376"/>
    <lineage>
        <taxon>Bacteria</taxon>
        <taxon>Bacillati</taxon>
        <taxon>Actinomycetota</taxon>
        <taxon>Actinomycetes</taxon>
        <taxon>Pseudonocardiales</taxon>
        <taxon>Pseudonocardiaceae</taxon>
        <taxon>Pseudonocardia</taxon>
    </lineage>
</organism>
<accession>A0ABP3YP71</accession>
<evidence type="ECO:0008006" key="4">
    <source>
        <dbReference type="Google" id="ProtNLM"/>
    </source>
</evidence>
<gene>
    <name evidence="2" type="ORF">GCM10009559_64450</name>
</gene>
<feature type="transmembrane region" description="Helical" evidence="1">
    <location>
        <begin position="48"/>
        <end position="65"/>
    </location>
</feature>
<feature type="transmembrane region" description="Helical" evidence="1">
    <location>
        <begin position="197"/>
        <end position="216"/>
    </location>
</feature>
<feature type="transmembrane region" description="Helical" evidence="1">
    <location>
        <begin position="86"/>
        <end position="105"/>
    </location>
</feature>
<reference evidence="3" key="1">
    <citation type="journal article" date="2019" name="Int. J. Syst. Evol. Microbiol.">
        <title>The Global Catalogue of Microorganisms (GCM) 10K type strain sequencing project: providing services to taxonomists for standard genome sequencing and annotation.</title>
        <authorList>
            <consortium name="The Broad Institute Genomics Platform"/>
            <consortium name="The Broad Institute Genome Sequencing Center for Infectious Disease"/>
            <person name="Wu L."/>
            <person name="Ma J."/>
        </authorList>
    </citation>
    <scope>NUCLEOTIDE SEQUENCE [LARGE SCALE GENOMIC DNA]</scope>
    <source>
        <strain evidence="3">JCM 11117</strain>
    </source>
</reference>
<feature type="transmembrane region" description="Helical" evidence="1">
    <location>
        <begin position="255"/>
        <end position="272"/>
    </location>
</feature>
<feature type="transmembrane region" description="Helical" evidence="1">
    <location>
        <begin position="111"/>
        <end position="128"/>
    </location>
</feature>
<feature type="transmembrane region" description="Helical" evidence="1">
    <location>
        <begin position="140"/>
        <end position="157"/>
    </location>
</feature>
<name>A0ABP3YP71_9PSEU</name>